<dbReference type="GeneID" id="63183263"/>
<name>A0A8A2UCC3_9EURY</name>
<accession>A0A8A2UCC3</accession>
<dbReference type="AlphaFoldDB" id="A0A8A2UCC3"/>
<keyword evidence="1" id="KW-1133">Transmembrane helix</keyword>
<evidence type="ECO:0000256" key="1">
    <source>
        <dbReference type="SAM" id="Phobius"/>
    </source>
</evidence>
<proteinExistence type="predicted"/>
<evidence type="ECO:0000313" key="2">
    <source>
        <dbReference type="EMBL" id="QSW86356.1"/>
    </source>
</evidence>
<dbReference type="OrthoDB" id="177424at2157"/>
<keyword evidence="1" id="KW-0812">Transmembrane</keyword>
<evidence type="ECO:0000313" key="3">
    <source>
        <dbReference type="Proteomes" id="UP000663191"/>
    </source>
</evidence>
<feature type="transmembrane region" description="Helical" evidence="1">
    <location>
        <begin position="20"/>
        <end position="43"/>
    </location>
</feature>
<keyword evidence="3" id="KW-1185">Reference proteome</keyword>
<keyword evidence="1" id="KW-0472">Membrane</keyword>
<protein>
    <submittedName>
        <fullName evidence="2">Uncharacterized protein</fullName>
    </submittedName>
</protein>
<sequence length="141" mass="15282">MSRTIPTTGRWGLEPNANEAPLSVGILGWIVLIDGLRIGIHGISGETTLGMWPAIVFGGCTVAIGWTIITGRPIGLAGGFLAWSFHITVGFFRVLNSGTVEDDVDLLLGIMTATTLWLVGLWFLYRHRAFFLEHAAPDCDD</sequence>
<dbReference type="Proteomes" id="UP000663191">
    <property type="component" value="Chromosome"/>
</dbReference>
<organism evidence="2 3">
    <name type="scientific">Natrinema longum</name>
    <dbReference type="NCBI Taxonomy" id="370324"/>
    <lineage>
        <taxon>Archaea</taxon>
        <taxon>Methanobacteriati</taxon>
        <taxon>Methanobacteriota</taxon>
        <taxon>Stenosarchaea group</taxon>
        <taxon>Halobacteria</taxon>
        <taxon>Halobacteriales</taxon>
        <taxon>Natrialbaceae</taxon>
        <taxon>Natrinema</taxon>
    </lineage>
</organism>
<dbReference type="RefSeq" id="WP_207271476.1">
    <property type="nucleotide sequence ID" value="NZ_CP071463.1"/>
</dbReference>
<feature type="transmembrane region" description="Helical" evidence="1">
    <location>
        <begin position="106"/>
        <end position="125"/>
    </location>
</feature>
<reference evidence="2 3" key="1">
    <citation type="journal article" date="2006" name="Int. J. Syst. Evol. Microbiol.">
        <title>Haloterrigena longa sp. nov. and Haloterrigena limicola sp. nov., extremely halophilic archaea isolated from a salt lake.</title>
        <authorList>
            <person name="Cui H.L."/>
            <person name="Tohty D."/>
            <person name="Zhou P.J."/>
            <person name="Liu S.J."/>
        </authorList>
    </citation>
    <scope>NUCLEOTIDE SEQUENCE [LARGE SCALE GENOMIC DNA]</scope>
    <source>
        <strain evidence="2 3">ABH32</strain>
    </source>
</reference>
<feature type="transmembrane region" description="Helical" evidence="1">
    <location>
        <begin position="76"/>
        <end position="94"/>
    </location>
</feature>
<feature type="transmembrane region" description="Helical" evidence="1">
    <location>
        <begin position="49"/>
        <end position="69"/>
    </location>
</feature>
<dbReference type="KEGG" id="hlo:J0X27_05925"/>
<gene>
    <name evidence="2" type="ORF">J0X27_05925</name>
</gene>
<dbReference type="EMBL" id="CP071463">
    <property type="protein sequence ID" value="QSW86356.1"/>
    <property type="molecule type" value="Genomic_DNA"/>
</dbReference>